<accession>A0A7D9HEF4</accession>
<evidence type="ECO:0000313" key="2">
    <source>
        <dbReference type="EMBL" id="CAB3980607.1"/>
    </source>
</evidence>
<dbReference type="AlphaFoldDB" id="A0A7D9HEF4"/>
<gene>
    <name evidence="2" type="ORF">PACLA_8A042028</name>
</gene>
<name>A0A7D9HEF4_PARCT</name>
<sequence length="568" mass="64588">MPINRVPVVHKFGIISQTQRADLEKRIAKKAYLETRRKLDAQQPPEPRPLPFEVTEDFVYKFNDSGQDERKKLEDTAMKMLKRLKRLAGLRQAGEAYHVDLPRAWVDLALLAQCRSSKLEEACLEALIASLDQALVCEEHVLSLFYLAKSGVHWLKKDAGYQFVLRSNEILLLKMTRLVFIRLYCHYLLDQLKEYEDQRTSLGQYLKGFSEKAKSFNQFPGAYLSVRLISEAGRVICSSVTRSTKEESDENKWITMNTSTHDSMSEEGQKQENIVQKTLRDTEEQVIKVEVREEDEIKHAGLINGLSLPDNVSPSAETGNSIFLQCSLNVWHAVNHDSGLLNDALCDLLESATHLSEEQWLELVLAFHILADASCSNVRVLEVFQYFMSLDFSPVVIPVDRVSHLCENCYSSLPTSPDKKARNSTSFRDNVSKNESIAAGERNTTSSLVETLQEFVGLDLSPEQGTLEDMRKTQDSATHSSQPRRSGQEETIPIDSYSMAARPQRRHPRNRWPWELVYTFCECLTTVCMHGACSDVQKHSLLGMSESTLKKYKSGMKAKCGLIEFLQY</sequence>
<dbReference type="PANTHER" id="PTHR28651:SF1">
    <property type="entry name" value="TRANSMEMBRANE PROTEIN 232"/>
    <property type="match status" value="1"/>
</dbReference>
<feature type="non-terminal residue" evidence="2">
    <location>
        <position position="1"/>
    </location>
</feature>
<dbReference type="EMBL" id="CACRXK020000306">
    <property type="protein sequence ID" value="CAB3980607.1"/>
    <property type="molecule type" value="Genomic_DNA"/>
</dbReference>
<dbReference type="OrthoDB" id="10016194at2759"/>
<dbReference type="Proteomes" id="UP001152795">
    <property type="component" value="Unassembled WGS sequence"/>
</dbReference>
<evidence type="ECO:0000313" key="3">
    <source>
        <dbReference type="Proteomes" id="UP001152795"/>
    </source>
</evidence>
<feature type="region of interest" description="Disordered" evidence="1">
    <location>
        <begin position="415"/>
        <end position="445"/>
    </location>
</feature>
<protein>
    <submittedName>
        <fullName evidence="2">Uncharacterized protein</fullName>
    </submittedName>
</protein>
<feature type="compositionally biased region" description="Polar residues" evidence="1">
    <location>
        <begin position="423"/>
        <end position="435"/>
    </location>
</feature>
<dbReference type="InterPro" id="IPR031747">
    <property type="entry name" value="TMEM232"/>
</dbReference>
<proteinExistence type="predicted"/>
<evidence type="ECO:0000256" key="1">
    <source>
        <dbReference type="SAM" id="MobiDB-lite"/>
    </source>
</evidence>
<comment type="caution">
    <text evidence="2">The sequence shown here is derived from an EMBL/GenBank/DDBJ whole genome shotgun (WGS) entry which is preliminary data.</text>
</comment>
<reference evidence="2" key="1">
    <citation type="submission" date="2020-04" db="EMBL/GenBank/DDBJ databases">
        <authorList>
            <person name="Alioto T."/>
            <person name="Alioto T."/>
            <person name="Gomez Garrido J."/>
        </authorList>
    </citation>
    <scope>NUCLEOTIDE SEQUENCE</scope>
    <source>
        <strain evidence="2">A484AB</strain>
    </source>
</reference>
<dbReference type="Pfam" id="PF15877">
    <property type="entry name" value="TMEM232"/>
    <property type="match status" value="1"/>
</dbReference>
<feature type="compositionally biased region" description="Polar residues" evidence="1">
    <location>
        <begin position="475"/>
        <end position="485"/>
    </location>
</feature>
<keyword evidence="3" id="KW-1185">Reference proteome</keyword>
<organism evidence="2 3">
    <name type="scientific">Paramuricea clavata</name>
    <name type="common">Red gorgonian</name>
    <name type="synonym">Violescent sea-whip</name>
    <dbReference type="NCBI Taxonomy" id="317549"/>
    <lineage>
        <taxon>Eukaryota</taxon>
        <taxon>Metazoa</taxon>
        <taxon>Cnidaria</taxon>
        <taxon>Anthozoa</taxon>
        <taxon>Octocorallia</taxon>
        <taxon>Malacalcyonacea</taxon>
        <taxon>Plexauridae</taxon>
        <taxon>Paramuricea</taxon>
    </lineage>
</organism>
<feature type="region of interest" description="Disordered" evidence="1">
    <location>
        <begin position="468"/>
        <end position="505"/>
    </location>
</feature>
<dbReference type="PANTHER" id="PTHR28651">
    <property type="entry name" value="TRANSMEMBRANE PROTEIN 232"/>
    <property type="match status" value="1"/>
</dbReference>